<keyword evidence="4" id="KW-0325">Glycoprotein</keyword>
<keyword evidence="5" id="KW-0812">Transmembrane</keyword>
<proteinExistence type="inferred from homology"/>
<dbReference type="Proteomes" id="UP001151760">
    <property type="component" value="Unassembled WGS sequence"/>
</dbReference>
<feature type="domain" description="Strictosidine synthase conserved region" evidence="6">
    <location>
        <begin position="199"/>
        <end position="285"/>
    </location>
</feature>
<comment type="caution">
    <text evidence="7">The sequence shown here is derived from an EMBL/GenBank/DDBJ whole genome shotgun (WGS) entry which is preliminary data.</text>
</comment>
<keyword evidence="3" id="KW-0926">Vacuole</keyword>
<comment type="subcellular location">
    <subcellularLocation>
        <location evidence="1">Vacuole</location>
    </subcellularLocation>
</comment>
<dbReference type="SUPFAM" id="SSF63829">
    <property type="entry name" value="Calcium-dependent phosphotriesterase"/>
    <property type="match status" value="1"/>
</dbReference>
<reference evidence="7" key="1">
    <citation type="journal article" date="2022" name="Int. J. Mol. Sci.">
        <title>Draft Genome of Tanacetum Coccineum: Genomic Comparison of Closely Related Tanacetum-Family Plants.</title>
        <authorList>
            <person name="Yamashiro T."/>
            <person name="Shiraishi A."/>
            <person name="Nakayama K."/>
            <person name="Satake H."/>
        </authorList>
    </citation>
    <scope>NUCLEOTIDE SEQUENCE</scope>
</reference>
<keyword evidence="5" id="KW-1133">Transmembrane helix</keyword>
<reference evidence="7" key="2">
    <citation type="submission" date="2022-01" db="EMBL/GenBank/DDBJ databases">
        <authorList>
            <person name="Yamashiro T."/>
            <person name="Shiraishi A."/>
            <person name="Satake H."/>
            <person name="Nakayama K."/>
        </authorList>
    </citation>
    <scope>NUCLEOTIDE SEQUENCE</scope>
</reference>
<evidence type="ECO:0000256" key="1">
    <source>
        <dbReference type="ARBA" id="ARBA00004116"/>
    </source>
</evidence>
<dbReference type="InterPro" id="IPR018119">
    <property type="entry name" value="Strictosidine_synth_cons-reg"/>
</dbReference>
<keyword evidence="8" id="KW-1185">Reference proteome</keyword>
<evidence type="ECO:0000259" key="6">
    <source>
        <dbReference type="Pfam" id="PF03088"/>
    </source>
</evidence>
<dbReference type="Pfam" id="PF20067">
    <property type="entry name" value="SSL_N"/>
    <property type="match status" value="1"/>
</dbReference>
<accession>A0ABQ5HTM4</accession>
<organism evidence="7 8">
    <name type="scientific">Tanacetum coccineum</name>
    <dbReference type="NCBI Taxonomy" id="301880"/>
    <lineage>
        <taxon>Eukaryota</taxon>
        <taxon>Viridiplantae</taxon>
        <taxon>Streptophyta</taxon>
        <taxon>Embryophyta</taxon>
        <taxon>Tracheophyta</taxon>
        <taxon>Spermatophyta</taxon>
        <taxon>Magnoliopsida</taxon>
        <taxon>eudicotyledons</taxon>
        <taxon>Gunneridae</taxon>
        <taxon>Pentapetalae</taxon>
        <taxon>asterids</taxon>
        <taxon>campanulids</taxon>
        <taxon>Asterales</taxon>
        <taxon>Asteraceae</taxon>
        <taxon>Asteroideae</taxon>
        <taxon>Anthemideae</taxon>
        <taxon>Anthemidinae</taxon>
        <taxon>Tanacetum</taxon>
    </lineage>
</organism>
<keyword evidence="5" id="KW-0472">Membrane</keyword>
<name>A0ABQ5HTM4_9ASTR</name>
<dbReference type="EMBL" id="BQNB010019929">
    <property type="protein sequence ID" value="GJT90518.1"/>
    <property type="molecule type" value="Genomic_DNA"/>
</dbReference>
<evidence type="ECO:0000256" key="3">
    <source>
        <dbReference type="ARBA" id="ARBA00022554"/>
    </source>
</evidence>
<dbReference type="Pfam" id="PF03088">
    <property type="entry name" value="Str_synth"/>
    <property type="match status" value="1"/>
</dbReference>
<dbReference type="PANTHER" id="PTHR10426:SF21">
    <property type="entry name" value="PROTEIN STRICTOSIDINE SYNTHASE-LIKE 13"/>
    <property type="match status" value="1"/>
</dbReference>
<sequence>MEKKKRTEQEDGRLLQHHLVLLVAIVIGLFVIVDPFDMSPVGGHDFRPVRNDIAPYDQVMESWPDDNLSRLGLGNLEFVDQVYGPESLEFDPLGNGPYTGLADGRIVKWAGKDRGWETFALVSQKWSEKLCATGKDSTTYKQWKMEPLCGRPLGLRFDKDSGNLYIADAYYGLMVVGPEGGFARPLTTEVDGKPILFANDLDIHSNGSIFFTDTSRKYNRVNHFFIMLEGEATGRLLRYDPPTKSTHVVLDGLAFPNGVQLSRDQSFLLFTETTNCRLMKLWVEGEKKGKVELVANLPGFPDNIRINDKGQFWVAIDCCRTKAQEVLTNNPWMRSLYFRLPFQMRYLARIMGMRMYSVISLFDEQGIKILDVLDDKEGVVMKLVSEVREAKGMLWIGTVAHNHIATLPYP</sequence>
<evidence type="ECO:0000256" key="5">
    <source>
        <dbReference type="SAM" id="Phobius"/>
    </source>
</evidence>
<evidence type="ECO:0000313" key="8">
    <source>
        <dbReference type="Proteomes" id="UP001151760"/>
    </source>
</evidence>
<gene>
    <name evidence="7" type="ORF">Tco_1079363</name>
</gene>
<evidence type="ECO:0000256" key="2">
    <source>
        <dbReference type="ARBA" id="ARBA00009191"/>
    </source>
</evidence>
<dbReference type="InterPro" id="IPR011042">
    <property type="entry name" value="6-blade_b-propeller_TolB-like"/>
</dbReference>
<evidence type="ECO:0000256" key="4">
    <source>
        <dbReference type="ARBA" id="ARBA00023180"/>
    </source>
</evidence>
<comment type="similarity">
    <text evidence="2">Belongs to the strictosidine synthase family.</text>
</comment>
<dbReference type="Gene3D" id="2.120.10.30">
    <property type="entry name" value="TolB, C-terminal domain"/>
    <property type="match status" value="1"/>
</dbReference>
<dbReference type="PANTHER" id="PTHR10426">
    <property type="entry name" value="STRICTOSIDINE SYNTHASE-RELATED"/>
    <property type="match status" value="1"/>
</dbReference>
<feature type="transmembrane region" description="Helical" evidence="5">
    <location>
        <begin position="12"/>
        <end position="33"/>
    </location>
</feature>
<evidence type="ECO:0000313" key="7">
    <source>
        <dbReference type="EMBL" id="GJT90518.1"/>
    </source>
</evidence>
<protein>
    <submittedName>
        <fullName evidence="7">Strictosidine synthase-like 13</fullName>
    </submittedName>
</protein>